<dbReference type="InterPro" id="IPR050374">
    <property type="entry name" value="RRT5_SRSF_SR"/>
</dbReference>
<reference evidence="5" key="1">
    <citation type="submission" date="2021-01" db="UniProtKB">
        <authorList>
            <consortium name="EnsemblMetazoa"/>
        </authorList>
    </citation>
    <scope>IDENTIFICATION</scope>
</reference>
<dbReference type="InterPro" id="IPR000504">
    <property type="entry name" value="RRM_dom"/>
</dbReference>
<feature type="compositionally biased region" description="Basic and acidic residues" evidence="3">
    <location>
        <begin position="21"/>
        <end position="33"/>
    </location>
</feature>
<organism evidence="5 6">
    <name type="scientific">Clytia hemisphaerica</name>
    <dbReference type="NCBI Taxonomy" id="252671"/>
    <lineage>
        <taxon>Eukaryota</taxon>
        <taxon>Metazoa</taxon>
        <taxon>Cnidaria</taxon>
        <taxon>Hydrozoa</taxon>
        <taxon>Hydroidolina</taxon>
        <taxon>Leptothecata</taxon>
        <taxon>Obeliida</taxon>
        <taxon>Clytiidae</taxon>
        <taxon>Clytia</taxon>
    </lineage>
</organism>
<feature type="domain" description="RRM" evidence="4">
    <location>
        <begin position="46"/>
        <end position="123"/>
    </location>
</feature>
<feature type="region of interest" description="Disordered" evidence="3">
    <location>
        <begin position="460"/>
        <end position="489"/>
    </location>
</feature>
<dbReference type="Proteomes" id="UP000594262">
    <property type="component" value="Unplaced"/>
</dbReference>
<dbReference type="SUPFAM" id="SSF54928">
    <property type="entry name" value="RNA-binding domain, RBD"/>
    <property type="match status" value="2"/>
</dbReference>
<dbReference type="PANTHER" id="PTHR23003:SF3">
    <property type="entry name" value="FI21236P1-RELATED"/>
    <property type="match status" value="1"/>
</dbReference>
<dbReference type="SMART" id="SM00360">
    <property type="entry name" value="RRM"/>
    <property type="match status" value="3"/>
</dbReference>
<name>A0A7M5V9L5_9CNID</name>
<dbReference type="AlphaFoldDB" id="A0A7M5V9L5"/>
<keyword evidence="1 2" id="KW-0694">RNA-binding</keyword>
<accession>A0A7M5V9L5</accession>
<dbReference type="InterPro" id="IPR012677">
    <property type="entry name" value="Nucleotide-bd_a/b_plait_sf"/>
</dbReference>
<dbReference type="OrthoDB" id="610462at2759"/>
<feature type="region of interest" description="Disordered" evidence="3">
    <location>
        <begin position="113"/>
        <end position="158"/>
    </location>
</feature>
<dbReference type="RefSeq" id="XP_066928775.1">
    <property type="nucleotide sequence ID" value="XM_067072674.1"/>
</dbReference>
<dbReference type="GO" id="GO:0005634">
    <property type="term" value="C:nucleus"/>
    <property type="evidence" value="ECO:0007669"/>
    <property type="project" value="TreeGrafter"/>
</dbReference>
<dbReference type="PANTHER" id="PTHR23003">
    <property type="entry name" value="RNA RECOGNITION MOTIF RRM DOMAIN CONTAINING PROTEIN"/>
    <property type="match status" value="1"/>
</dbReference>
<evidence type="ECO:0000313" key="5">
    <source>
        <dbReference type="EnsemblMetazoa" id="CLYHEMP012142.1"/>
    </source>
</evidence>
<evidence type="ECO:0000256" key="2">
    <source>
        <dbReference type="PROSITE-ProRule" id="PRU00176"/>
    </source>
</evidence>
<dbReference type="EnsemblMetazoa" id="CLYHEMT012142.1">
    <property type="protein sequence ID" value="CLYHEMP012142.1"/>
    <property type="gene ID" value="CLYHEMG012142"/>
</dbReference>
<feature type="domain" description="RRM" evidence="4">
    <location>
        <begin position="494"/>
        <end position="571"/>
    </location>
</feature>
<feature type="compositionally biased region" description="Basic residues" evidence="3">
    <location>
        <begin position="1"/>
        <end position="11"/>
    </location>
</feature>
<dbReference type="FunFam" id="3.30.70.330:FF:000362">
    <property type="entry name" value="GBP2p Poly(A+) RNA-binding protein"/>
    <property type="match status" value="1"/>
</dbReference>
<dbReference type="PROSITE" id="PS50102">
    <property type="entry name" value="RRM"/>
    <property type="match status" value="3"/>
</dbReference>
<feature type="compositionally biased region" description="Low complexity" evidence="3">
    <location>
        <begin position="480"/>
        <end position="489"/>
    </location>
</feature>
<feature type="region of interest" description="Disordered" evidence="3">
    <location>
        <begin position="1"/>
        <end position="40"/>
    </location>
</feature>
<evidence type="ECO:0000256" key="1">
    <source>
        <dbReference type="ARBA" id="ARBA00022884"/>
    </source>
</evidence>
<dbReference type="GO" id="GO:0003729">
    <property type="term" value="F:mRNA binding"/>
    <property type="evidence" value="ECO:0007669"/>
    <property type="project" value="TreeGrafter"/>
</dbReference>
<dbReference type="GeneID" id="136816353"/>
<feature type="compositionally biased region" description="Basic and acidic residues" evidence="3">
    <location>
        <begin position="113"/>
        <end position="148"/>
    </location>
</feature>
<protein>
    <recommendedName>
        <fullName evidence="4">RRM domain-containing protein</fullName>
    </recommendedName>
</protein>
<proteinExistence type="predicted"/>
<evidence type="ECO:0000256" key="3">
    <source>
        <dbReference type="SAM" id="MobiDB-lite"/>
    </source>
</evidence>
<dbReference type="Gene3D" id="3.30.70.330">
    <property type="match status" value="3"/>
</dbReference>
<evidence type="ECO:0000313" key="6">
    <source>
        <dbReference type="Proteomes" id="UP000594262"/>
    </source>
</evidence>
<dbReference type="Pfam" id="PF00076">
    <property type="entry name" value="RRM_1"/>
    <property type="match status" value="3"/>
</dbReference>
<feature type="domain" description="RRM" evidence="4">
    <location>
        <begin position="196"/>
        <end position="276"/>
    </location>
</feature>
<dbReference type="InterPro" id="IPR035979">
    <property type="entry name" value="RBD_domain_sf"/>
</dbReference>
<evidence type="ECO:0000259" key="4">
    <source>
        <dbReference type="PROSITE" id="PS50102"/>
    </source>
</evidence>
<dbReference type="GO" id="GO:0005737">
    <property type="term" value="C:cytoplasm"/>
    <property type="evidence" value="ECO:0007669"/>
    <property type="project" value="TreeGrafter"/>
</dbReference>
<sequence>MESPKRNRSRSRSPIQRSRSPRRDDRRGRDRRSGGASIKGTKGKEYRVYVNNLNFQVKWMNLKDLMKKVGPVSHVEIFTGQDGKSRGCGVVEFEHADDAAKAIKEYDGIQHEGRKIHVRQDQVNDSHYEEQLRTQKEKTRRDRDREMMGRGGPMQPMGGPGGLLGALGNLGGGGIGNLSAGLIQMLNAKNGDPINATVFISNLDYNIRWQELKDQLRRAGNCKTCTITTEEETKKSKGYGQAVFESPMEALNAIAMFNGFEMGRDRRAIVIRLDRQAPLNQLLQQIGITEITQNTLVQFQSMALLSQLGGLQGLSALTGGLTGGLGGLAGALGGAAGGLGGAAGGLGSAAQNLQNYQNQGNLGAIGSGQSSLSANNQQGLGALSSLGLGNLGGLGNLLTQSQQGGSSMNSALSSLGNNFGASSNSQSQYQQLSSGSNIGASNYTAGQQLSNYSITGGRGSSGGFATQDSRRSSDIGSGYGYNTGSSSGGSVAKTRVFVRNLPFSLKWQDLKDRFRDAGRIIRADIKQDDNNRSKGCGTVTFETADEAVKAISIFNGMRIDGREIEVRMDRVAGDR</sequence>
<keyword evidence="6" id="KW-1185">Reference proteome</keyword>